<feature type="site" description="Catalytically relevant" evidence="6">
    <location>
        <position position="127"/>
    </location>
</feature>
<dbReference type="SUPFAM" id="SSF53697">
    <property type="entry name" value="SIS domain"/>
    <property type="match status" value="1"/>
</dbReference>
<evidence type="ECO:0000313" key="11">
    <source>
        <dbReference type="Proteomes" id="UP000245926"/>
    </source>
</evidence>
<dbReference type="GO" id="GO:0005975">
    <property type="term" value="P:carbohydrate metabolic process"/>
    <property type="evidence" value="ECO:0007669"/>
    <property type="project" value="InterPro"/>
</dbReference>
<feature type="domain" description="CBS" evidence="8">
    <location>
        <begin position="291"/>
        <end position="342"/>
    </location>
</feature>
<dbReference type="InterPro" id="IPR050986">
    <property type="entry name" value="GutQ/KpsF_isomerases"/>
</dbReference>
<gene>
    <name evidence="10" type="ORF">DK389_29960</name>
</gene>
<evidence type="ECO:0000256" key="6">
    <source>
        <dbReference type="PIRSR" id="PIRSR004692-3"/>
    </source>
</evidence>
<dbReference type="OrthoDB" id="9762536at2"/>
<dbReference type="Gene3D" id="3.40.50.10490">
    <property type="entry name" value="Glucose-6-phosphate isomerase like protein, domain 1"/>
    <property type="match status" value="1"/>
</dbReference>
<dbReference type="RefSeq" id="WP_109895262.1">
    <property type="nucleotide sequence ID" value="NZ_CP029550.1"/>
</dbReference>
<evidence type="ECO:0000259" key="9">
    <source>
        <dbReference type="PROSITE" id="PS51464"/>
    </source>
</evidence>
<dbReference type="NCBIfam" id="TIGR00393">
    <property type="entry name" value="kpsF"/>
    <property type="match status" value="1"/>
</dbReference>
<dbReference type="Proteomes" id="UP000245926">
    <property type="component" value="Chromosome"/>
</dbReference>
<dbReference type="FunFam" id="3.40.50.10490:FF:000011">
    <property type="entry name" value="Arabinose 5-phosphate isomerase"/>
    <property type="match status" value="1"/>
</dbReference>
<dbReference type="GO" id="GO:0046872">
    <property type="term" value="F:metal ion binding"/>
    <property type="evidence" value="ECO:0007669"/>
    <property type="project" value="UniProtKB-KW"/>
</dbReference>
<evidence type="ECO:0000256" key="4">
    <source>
        <dbReference type="PIRNR" id="PIRNR004692"/>
    </source>
</evidence>
<keyword evidence="11" id="KW-1185">Reference proteome</keyword>
<evidence type="ECO:0000259" key="8">
    <source>
        <dbReference type="PROSITE" id="PS51371"/>
    </source>
</evidence>
<feature type="site" description="Catalytically relevant" evidence="6">
    <location>
        <position position="209"/>
    </location>
</feature>
<dbReference type="InterPro" id="IPR001347">
    <property type="entry name" value="SIS_dom"/>
</dbReference>
<evidence type="ECO:0000256" key="1">
    <source>
        <dbReference type="ARBA" id="ARBA00008165"/>
    </source>
</evidence>
<evidence type="ECO:0000256" key="7">
    <source>
        <dbReference type="PROSITE-ProRule" id="PRU00703"/>
    </source>
</evidence>
<sequence>MALAQRIGERDEAAETVGGAAGAAVASALRTIGTEREGLACLMEAVANGLGAPFTAAVERIGRARGRVILTGMGKSGHIGRKIAATLASTGTPALYVHPAEASHGDLGMVQPDDVVVALSWSGETTELADIIGYAKRYRVGLVAITSNAASTLGREADVCLALPKAREACPNGLAPTTSTAMQLALGDALAVALLEARGFSAREFSIYHPGGRLGASLRQVREVMHTGAQLPVVARGTPMRAAIAEIDAKGFGSVIVVEADGRLAGIVTDGDLRRNVFRTDLDRVCVEAVMSTHPRTVNPETLLAKALEIQESMKITALIVVEEGRPVGIVHYHDLLRSGVA</sequence>
<feature type="site" description="Catalytically relevant" evidence="6">
    <location>
        <position position="75"/>
    </location>
</feature>
<dbReference type="PIRSF" id="PIRSF004692">
    <property type="entry name" value="KdsD_KpsF"/>
    <property type="match status" value="1"/>
</dbReference>
<dbReference type="InterPro" id="IPR035474">
    <property type="entry name" value="SIS_Kpsf"/>
</dbReference>
<dbReference type="PANTHER" id="PTHR42745:SF1">
    <property type="entry name" value="ARABINOSE 5-PHOSPHATE ISOMERASE KDSD"/>
    <property type="match status" value="1"/>
</dbReference>
<evidence type="ECO:0000256" key="3">
    <source>
        <dbReference type="ARBA" id="ARBA00023122"/>
    </source>
</evidence>
<feature type="site" description="Catalytically relevant" evidence="6">
    <location>
        <position position="168"/>
    </location>
</feature>
<proteinExistence type="inferred from homology"/>
<dbReference type="GO" id="GO:1901135">
    <property type="term" value="P:carbohydrate derivative metabolic process"/>
    <property type="evidence" value="ECO:0007669"/>
    <property type="project" value="InterPro"/>
</dbReference>
<dbReference type="InterPro" id="IPR046342">
    <property type="entry name" value="CBS_dom_sf"/>
</dbReference>
<dbReference type="Gene3D" id="3.10.580.10">
    <property type="entry name" value="CBS-domain"/>
    <property type="match status" value="1"/>
</dbReference>
<dbReference type="GO" id="GO:0019146">
    <property type="term" value="F:arabinose-5-phosphate isomerase activity"/>
    <property type="evidence" value="ECO:0007669"/>
    <property type="project" value="UniProtKB-ARBA"/>
</dbReference>
<dbReference type="InterPro" id="IPR000644">
    <property type="entry name" value="CBS_dom"/>
</dbReference>
<dbReference type="GO" id="GO:0097367">
    <property type="term" value="F:carbohydrate derivative binding"/>
    <property type="evidence" value="ECO:0007669"/>
    <property type="project" value="InterPro"/>
</dbReference>
<dbReference type="PROSITE" id="PS51464">
    <property type="entry name" value="SIS"/>
    <property type="match status" value="1"/>
</dbReference>
<dbReference type="InterPro" id="IPR046348">
    <property type="entry name" value="SIS_dom_sf"/>
</dbReference>
<feature type="binding site" evidence="5">
    <location>
        <position position="98"/>
    </location>
    <ligand>
        <name>Zn(2+)</name>
        <dbReference type="ChEBI" id="CHEBI:29105"/>
    </ligand>
</feature>
<dbReference type="InterPro" id="IPR004800">
    <property type="entry name" value="KdsD/KpsF-type"/>
</dbReference>
<dbReference type="CDD" id="cd04604">
    <property type="entry name" value="CBS_pair_SIS_assoc"/>
    <property type="match status" value="1"/>
</dbReference>
<evidence type="ECO:0000313" key="10">
    <source>
        <dbReference type="EMBL" id="AWN43963.1"/>
    </source>
</evidence>
<accession>A0A2U8WCZ2</accession>
<dbReference type="PROSITE" id="PS51371">
    <property type="entry name" value="CBS"/>
    <property type="match status" value="2"/>
</dbReference>
<organism evidence="10 11">
    <name type="scientific">Methylobacterium durans</name>
    <dbReference type="NCBI Taxonomy" id="2202825"/>
    <lineage>
        <taxon>Bacteria</taxon>
        <taxon>Pseudomonadati</taxon>
        <taxon>Pseudomonadota</taxon>
        <taxon>Alphaproteobacteria</taxon>
        <taxon>Hyphomicrobiales</taxon>
        <taxon>Methylobacteriaceae</taxon>
        <taxon>Methylobacterium</taxon>
    </lineage>
</organism>
<keyword evidence="3 7" id="KW-0129">CBS domain</keyword>
<comment type="similarity">
    <text evidence="1 4">Belongs to the SIS family. GutQ/KpsF subfamily.</text>
</comment>
<dbReference type="Pfam" id="PF01380">
    <property type="entry name" value="SIS"/>
    <property type="match status" value="1"/>
</dbReference>
<keyword evidence="5" id="KW-0479">Metal-binding</keyword>
<dbReference type="AlphaFoldDB" id="A0A2U8WCZ2"/>
<dbReference type="CDD" id="cd05014">
    <property type="entry name" value="SIS_Kpsf"/>
    <property type="match status" value="1"/>
</dbReference>
<keyword evidence="10" id="KW-0413">Isomerase</keyword>
<name>A0A2U8WCZ2_9HYPH</name>
<dbReference type="PANTHER" id="PTHR42745">
    <property type="match status" value="1"/>
</dbReference>
<dbReference type="EMBL" id="CP029550">
    <property type="protein sequence ID" value="AWN43963.1"/>
    <property type="molecule type" value="Genomic_DNA"/>
</dbReference>
<feature type="domain" description="SIS" evidence="9">
    <location>
        <begin position="57"/>
        <end position="200"/>
    </location>
</feature>
<feature type="domain" description="CBS" evidence="8">
    <location>
        <begin position="225"/>
        <end position="284"/>
    </location>
</feature>
<reference evidence="11" key="1">
    <citation type="submission" date="2018-05" db="EMBL/GenBank/DDBJ databases">
        <title>Complete Genome Sequence of Methylobacterium sp. 17SD2-17.</title>
        <authorList>
            <person name="Srinivasan S."/>
        </authorList>
    </citation>
    <scope>NUCLEOTIDE SEQUENCE [LARGE SCALE GENOMIC DNA]</scope>
    <source>
        <strain evidence="11">17SD2-17</strain>
    </source>
</reference>
<dbReference type="SMART" id="SM00116">
    <property type="entry name" value="CBS"/>
    <property type="match status" value="2"/>
</dbReference>
<evidence type="ECO:0000256" key="2">
    <source>
        <dbReference type="ARBA" id="ARBA00022737"/>
    </source>
</evidence>
<keyword evidence="2" id="KW-0677">Repeat</keyword>
<dbReference type="KEGG" id="mets:DK389_29960"/>
<protein>
    <submittedName>
        <fullName evidence="10">KpsF/GutQ family sugar-phosphate isomerase</fullName>
    </submittedName>
</protein>
<keyword evidence="5" id="KW-0862">Zinc</keyword>
<dbReference type="Pfam" id="PF00571">
    <property type="entry name" value="CBS"/>
    <property type="match status" value="2"/>
</dbReference>
<evidence type="ECO:0000256" key="5">
    <source>
        <dbReference type="PIRSR" id="PIRSR004692-2"/>
    </source>
</evidence>